<dbReference type="PANTHER" id="PTHR21266">
    <property type="entry name" value="IRON-SULFUR DOMAIN CONTAINING PROTEIN"/>
    <property type="match status" value="1"/>
</dbReference>
<evidence type="ECO:0000256" key="5">
    <source>
        <dbReference type="ARBA" id="ARBA00023014"/>
    </source>
</evidence>
<dbReference type="GO" id="GO:0051213">
    <property type="term" value="F:dioxygenase activity"/>
    <property type="evidence" value="ECO:0007669"/>
    <property type="project" value="UniProtKB-KW"/>
</dbReference>
<keyword evidence="2" id="KW-0479">Metal-binding</keyword>
<evidence type="ECO:0000313" key="8">
    <source>
        <dbReference type="Proteomes" id="UP001501706"/>
    </source>
</evidence>
<comment type="caution">
    <text evidence="7">The sequence shown here is derived from an EMBL/GenBank/DDBJ whole genome shotgun (WGS) entry which is preliminary data.</text>
</comment>
<dbReference type="PANTHER" id="PTHR21266:SF60">
    <property type="entry name" value="3-KETOSTEROID-9-ALPHA-MONOOXYGENASE, OXYGENASE COMPONENT"/>
    <property type="match status" value="1"/>
</dbReference>
<evidence type="ECO:0000259" key="6">
    <source>
        <dbReference type="PROSITE" id="PS51296"/>
    </source>
</evidence>
<dbReference type="PROSITE" id="PS51296">
    <property type="entry name" value="RIESKE"/>
    <property type="match status" value="1"/>
</dbReference>
<evidence type="ECO:0000256" key="4">
    <source>
        <dbReference type="ARBA" id="ARBA00023004"/>
    </source>
</evidence>
<dbReference type="SUPFAM" id="SSF50022">
    <property type="entry name" value="ISP domain"/>
    <property type="match status" value="1"/>
</dbReference>
<dbReference type="RefSeq" id="WP_343927206.1">
    <property type="nucleotide sequence ID" value="NZ_BAAAEN010000002.1"/>
</dbReference>
<dbReference type="Gene3D" id="3.90.380.10">
    <property type="entry name" value="Naphthalene 1,2-dioxygenase Alpha Subunit, Chain A, domain 1"/>
    <property type="match status" value="1"/>
</dbReference>
<dbReference type="InterPro" id="IPR044043">
    <property type="entry name" value="VanA_C_cat"/>
</dbReference>
<dbReference type="Proteomes" id="UP001501706">
    <property type="component" value="Unassembled WGS sequence"/>
</dbReference>
<dbReference type="Gene3D" id="2.102.10.10">
    <property type="entry name" value="Rieske [2Fe-2S] iron-sulphur domain"/>
    <property type="match status" value="1"/>
</dbReference>
<dbReference type="InterPro" id="IPR017941">
    <property type="entry name" value="Rieske_2Fe-2S"/>
</dbReference>
<organism evidence="7 8">
    <name type="scientific">Pigmentiphaga daeguensis</name>
    <dbReference type="NCBI Taxonomy" id="414049"/>
    <lineage>
        <taxon>Bacteria</taxon>
        <taxon>Pseudomonadati</taxon>
        <taxon>Pseudomonadota</taxon>
        <taxon>Betaproteobacteria</taxon>
        <taxon>Burkholderiales</taxon>
        <taxon>Alcaligenaceae</taxon>
        <taxon>Pigmentiphaga</taxon>
    </lineage>
</organism>
<protein>
    <submittedName>
        <fullName evidence="7">Aromatic ring-hydroxylating dioxygenase subunit alpha</fullName>
    </submittedName>
</protein>
<sequence>MEHVVRNAWYVLGWTAEIGTGPFARRVLGEPVVAFRRRDGRLAALLDRCAHRLVPLSLGSVVDDTLQCGYHGLRYDGTGACVHVPGQENVPPAARVRSFPITERYGAAWIWMGDAQRADPRLIPVIERYGTPGWTVIRGEPQYHRSHYLNIVENLQDPAHTTYVHPGTIGNPASSDILPVIEESEGHIVTYRWTLDAEPPPLDRRNASFSGPADRCQYYHFFPPCTSRVDVVTMQAGQEHTEANMDRGLRAFSYKFLTPETDAATHFFWLHVRNFGVDDKELDQRLIRDMGRTFEEDNVIVSAMQREQDATGVRQLAWLRIDAGPSRARRMIEKMAAADSAAAAPATSTAS</sequence>
<keyword evidence="7" id="KW-0223">Dioxygenase</keyword>
<dbReference type="EMBL" id="BAAAEN010000002">
    <property type="protein sequence ID" value="GAA0495785.1"/>
    <property type="molecule type" value="Genomic_DNA"/>
</dbReference>
<accession>A0ABN1BE12</accession>
<feature type="domain" description="Rieske" evidence="6">
    <location>
        <begin position="9"/>
        <end position="110"/>
    </location>
</feature>
<evidence type="ECO:0000256" key="3">
    <source>
        <dbReference type="ARBA" id="ARBA00023002"/>
    </source>
</evidence>
<dbReference type="Pfam" id="PF19112">
    <property type="entry name" value="VanA_C"/>
    <property type="match status" value="1"/>
</dbReference>
<keyword evidence="4" id="KW-0408">Iron</keyword>
<evidence type="ECO:0000256" key="2">
    <source>
        <dbReference type="ARBA" id="ARBA00022723"/>
    </source>
</evidence>
<gene>
    <name evidence="7" type="ORF">GCM10009097_09820</name>
</gene>
<name>A0ABN1BE12_9BURK</name>
<evidence type="ECO:0000256" key="1">
    <source>
        <dbReference type="ARBA" id="ARBA00022714"/>
    </source>
</evidence>
<keyword evidence="5" id="KW-0411">Iron-sulfur</keyword>
<keyword evidence="8" id="KW-1185">Reference proteome</keyword>
<dbReference type="InterPro" id="IPR050584">
    <property type="entry name" value="Cholesterol_7-desaturase"/>
</dbReference>
<dbReference type="CDD" id="cd08878">
    <property type="entry name" value="RHO_alpha_C_DMO-like"/>
    <property type="match status" value="1"/>
</dbReference>
<evidence type="ECO:0000313" key="7">
    <source>
        <dbReference type="EMBL" id="GAA0495785.1"/>
    </source>
</evidence>
<dbReference type="InterPro" id="IPR036922">
    <property type="entry name" value="Rieske_2Fe-2S_sf"/>
</dbReference>
<keyword evidence="3" id="KW-0560">Oxidoreductase</keyword>
<dbReference type="SUPFAM" id="SSF55961">
    <property type="entry name" value="Bet v1-like"/>
    <property type="match status" value="1"/>
</dbReference>
<proteinExistence type="predicted"/>
<dbReference type="Pfam" id="PF00355">
    <property type="entry name" value="Rieske"/>
    <property type="match status" value="1"/>
</dbReference>
<keyword evidence="1" id="KW-0001">2Fe-2S</keyword>
<reference evidence="7 8" key="1">
    <citation type="journal article" date="2019" name="Int. J. Syst. Evol. Microbiol.">
        <title>The Global Catalogue of Microorganisms (GCM) 10K type strain sequencing project: providing services to taxonomists for standard genome sequencing and annotation.</title>
        <authorList>
            <consortium name="The Broad Institute Genomics Platform"/>
            <consortium name="The Broad Institute Genome Sequencing Center for Infectious Disease"/>
            <person name="Wu L."/>
            <person name="Ma J."/>
        </authorList>
    </citation>
    <scope>NUCLEOTIDE SEQUENCE [LARGE SCALE GENOMIC DNA]</scope>
    <source>
        <strain evidence="7 8">JCM 14330</strain>
    </source>
</reference>